<comment type="similarity">
    <text evidence="1">Belongs to the Gfa family.</text>
</comment>
<evidence type="ECO:0000313" key="7">
    <source>
        <dbReference type="Proteomes" id="UP000269265"/>
    </source>
</evidence>
<keyword evidence="7" id="KW-1185">Reference proteome</keyword>
<dbReference type="SUPFAM" id="SSF51316">
    <property type="entry name" value="Mss4-like"/>
    <property type="match status" value="1"/>
</dbReference>
<proteinExistence type="inferred from homology"/>
<organism evidence="6 7">
    <name type="scientific">Aquabacterium soli</name>
    <dbReference type="NCBI Taxonomy" id="2493092"/>
    <lineage>
        <taxon>Bacteria</taxon>
        <taxon>Pseudomonadati</taxon>
        <taxon>Pseudomonadota</taxon>
        <taxon>Betaproteobacteria</taxon>
        <taxon>Burkholderiales</taxon>
        <taxon>Aquabacterium</taxon>
    </lineage>
</organism>
<keyword evidence="2" id="KW-0479">Metal-binding</keyword>
<evidence type="ECO:0000259" key="5">
    <source>
        <dbReference type="PROSITE" id="PS51891"/>
    </source>
</evidence>
<evidence type="ECO:0000313" key="6">
    <source>
        <dbReference type="EMBL" id="RRS06075.1"/>
    </source>
</evidence>
<sequence length="160" mass="16585">MSSATTTTDAGTAAPAAAPQKTAALLSGGCLCGQVRYTAQTGRAAAMVCHCRDCQKQSGSAFSVLFALPAVDLALQGELRTYVGTADSGNTVHRRFCPECGSPVTTELPARPGLVVVKAGTLDDPTWLRPRMHLWCDSAQPWVALPADLPCLSTQPPSGG</sequence>
<dbReference type="GO" id="GO:0046872">
    <property type="term" value="F:metal ion binding"/>
    <property type="evidence" value="ECO:0007669"/>
    <property type="project" value="UniProtKB-KW"/>
</dbReference>
<keyword evidence="4" id="KW-0456">Lyase</keyword>
<reference evidence="6 7" key="1">
    <citation type="submission" date="2018-12" db="EMBL/GenBank/DDBJ databases">
        <title>The whole draft genome of Aquabacterium sp. SJQ9.</title>
        <authorList>
            <person name="Sun L."/>
            <person name="Gao X."/>
            <person name="Chen W."/>
            <person name="Huang K."/>
        </authorList>
    </citation>
    <scope>NUCLEOTIDE SEQUENCE [LARGE SCALE GENOMIC DNA]</scope>
    <source>
        <strain evidence="6 7">SJQ9</strain>
    </source>
</reference>
<dbReference type="AlphaFoldDB" id="A0A3R8T4N0"/>
<protein>
    <submittedName>
        <fullName evidence="6">Aldehyde-activating protein</fullName>
    </submittedName>
</protein>
<dbReference type="InterPro" id="IPR011057">
    <property type="entry name" value="Mss4-like_sf"/>
</dbReference>
<feature type="domain" description="CENP-V/GFA" evidence="5">
    <location>
        <begin position="26"/>
        <end position="128"/>
    </location>
</feature>
<dbReference type="PANTHER" id="PTHR33337:SF40">
    <property type="entry name" value="CENP-V_GFA DOMAIN-CONTAINING PROTEIN-RELATED"/>
    <property type="match status" value="1"/>
</dbReference>
<evidence type="ECO:0000256" key="2">
    <source>
        <dbReference type="ARBA" id="ARBA00022723"/>
    </source>
</evidence>
<dbReference type="Pfam" id="PF04828">
    <property type="entry name" value="GFA"/>
    <property type="match status" value="1"/>
</dbReference>
<dbReference type="OrthoDB" id="327703at2"/>
<dbReference type="InterPro" id="IPR006913">
    <property type="entry name" value="CENP-V/GFA"/>
</dbReference>
<dbReference type="EMBL" id="RSED01000001">
    <property type="protein sequence ID" value="RRS06075.1"/>
    <property type="molecule type" value="Genomic_DNA"/>
</dbReference>
<dbReference type="RefSeq" id="WP_125241218.1">
    <property type="nucleotide sequence ID" value="NZ_RSED01000001.1"/>
</dbReference>
<keyword evidence="3" id="KW-0862">Zinc</keyword>
<evidence type="ECO:0000256" key="1">
    <source>
        <dbReference type="ARBA" id="ARBA00005495"/>
    </source>
</evidence>
<gene>
    <name evidence="6" type="ORF">EIP75_00250</name>
</gene>
<dbReference type="Proteomes" id="UP000269265">
    <property type="component" value="Unassembled WGS sequence"/>
</dbReference>
<dbReference type="PANTHER" id="PTHR33337">
    <property type="entry name" value="GFA DOMAIN-CONTAINING PROTEIN"/>
    <property type="match status" value="1"/>
</dbReference>
<evidence type="ECO:0000256" key="4">
    <source>
        <dbReference type="ARBA" id="ARBA00023239"/>
    </source>
</evidence>
<evidence type="ECO:0000256" key="3">
    <source>
        <dbReference type="ARBA" id="ARBA00022833"/>
    </source>
</evidence>
<name>A0A3R8T4N0_9BURK</name>
<accession>A0A3R8T4N0</accession>
<comment type="caution">
    <text evidence="6">The sequence shown here is derived from an EMBL/GenBank/DDBJ whole genome shotgun (WGS) entry which is preliminary data.</text>
</comment>
<dbReference type="GO" id="GO:0016846">
    <property type="term" value="F:carbon-sulfur lyase activity"/>
    <property type="evidence" value="ECO:0007669"/>
    <property type="project" value="InterPro"/>
</dbReference>
<dbReference type="PROSITE" id="PS51891">
    <property type="entry name" value="CENP_V_GFA"/>
    <property type="match status" value="1"/>
</dbReference>
<dbReference type="Gene3D" id="3.90.1590.10">
    <property type="entry name" value="glutathione-dependent formaldehyde- activating enzyme (gfa)"/>
    <property type="match status" value="1"/>
</dbReference>